<dbReference type="PROSITE" id="PS50197">
    <property type="entry name" value="BEACH"/>
    <property type="match status" value="1"/>
</dbReference>
<evidence type="ECO:0000259" key="4">
    <source>
        <dbReference type="PROSITE" id="PS51783"/>
    </source>
</evidence>
<dbReference type="Gene3D" id="1.10.1540.10">
    <property type="entry name" value="BEACH domain"/>
    <property type="match status" value="1"/>
</dbReference>
<dbReference type="PANTHER" id="PTHR46108">
    <property type="entry name" value="BLUE CHEESE"/>
    <property type="match status" value="1"/>
</dbReference>
<keyword evidence="2" id="KW-0677">Repeat</keyword>
<sequence length="268" mass="31108">MFRCARIQGLDTIEGLLLFGREHYYVVDGFTLLKTREIRDLDFLPEQFHDPIIPYMAMGSSNRQSTRATRQCSKFSYDDIKDVHKRRYLLQPIALEVFSGDGRNYLLAFPRKIRDRVYQKFISMAKGASSDVAKTIAEQRKLMPTETASTGALLINSLMGQQSMTQRWQRGEISNFNYLMYLNTLAGRSYNDLSQYPVFPWILADYESEHLDLTNPKTFRDLSKPMGAQTPDRLSQFLKRFREWDDPTGDTPPYMYGTHYSSAMIMHG</sequence>
<dbReference type="InterPro" id="IPR036372">
    <property type="entry name" value="BEACH_dom_sf"/>
</dbReference>
<reference evidence="6" key="1">
    <citation type="submission" date="2022-11" db="UniProtKB">
        <authorList>
            <consortium name="WormBaseParasite"/>
        </authorList>
    </citation>
    <scope>IDENTIFICATION</scope>
</reference>
<evidence type="ECO:0000256" key="2">
    <source>
        <dbReference type="ARBA" id="ARBA00022737"/>
    </source>
</evidence>
<feature type="domain" description="BEACH" evidence="3">
    <location>
        <begin position="153"/>
        <end position="268"/>
    </location>
</feature>
<dbReference type="CDD" id="cd01201">
    <property type="entry name" value="PH_BEACH"/>
    <property type="match status" value="1"/>
</dbReference>
<feature type="domain" description="BEACH-type PH" evidence="4">
    <location>
        <begin position="1"/>
        <end position="122"/>
    </location>
</feature>
<dbReference type="PANTHER" id="PTHR46108:SF4">
    <property type="entry name" value="BLUE CHEESE"/>
    <property type="match status" value="1"/>
</dbReference>
<proteinExistence type="predicted"/>
<dbReference type="WBParaSite" id="PDA_v2.g4692.t1">
    <property type="protein sequence ID" value="PDA_v2.g4692.t1"/>
    <property type="gene ID" value="PDA_v2.g4692"/>
</dbReference>
<evidence type="ECO:0000259" key="3">
    <source>
        <dbReference type="PROSITE" id="PS50197"/>
    </source>
</evidence>
<evidence type="ECO:0000313" key="5">
    <source>
        <dbReference type="Proteomes" id="UP000887578"/>
    </source>
</evidence>
<dbReference type="Proteomes" id="UP000887578">
    <property type="component" value="Unplaced"/>
</dbReference>
<dbReference type="PROSITE" id="PS51783">
    <property type="entry name" value="PH_BEACH"/>
    <property type="match status" value="1"/>
</dbReference>
<evidence type="ECO:0000313" key="6">
    <source>
        <dbReference type="WBParaSite" id="PDA_v2.g4692.t1"/>
    </source>
</evidence>
<dbReference type="Gene3D" id="2.30.29.30">
    <property type="entry name" value="Pleckstrin-homology domain (PH domain)/Phosphotyrosine-binding domain (PTB)"/>
    <property type="match status" value="1"/>
</dbReference>
<organism evidence="5 6">
    <name type="scientific">Panagrolaimus davidi</name>
    <dbReference type="NCBI Taxonomy" id="227884"/>
    <lineage>
        <taxon>Eukaryota</taxon>
        <taxon>Metazoa</taxon>
        <taxon>Ecdysozoa</taxon>
        <taxon>Nematoda</taxon>
        <taxon>Chromadorea</taxon>
        <taxon>Rhabditida</taxon>
        <taxon>Tylenchina</taxon>
        <taxon>Panagrolaimomorpha</taxon>
        <taxon>Panagrolaimoidea</taxon>
        <taxon>Panagrolaimidae</taxon>
        <taxon>Panagrolaimus</taxon>
    </lineage>
</organism>
<name>A0A914QN10_9BILA</name>
<dbReference type="InterPro" id="IPR000409">
    <property type="entry name" value="BEACH_dom"/>
</dbReference>
<dbReference type="Pfam" id="PF02138">
    <property type="entry name" value="Beach"/>
    <property type="match status" value="1"/>
</dbReference>
<dbReference type="SMART" id="SM01026">
    <property type="entry name" value="Beach"/>
    <property type="match status" value="1"/>
</dbReference>
<dbReference type="AlphaFoldDB" id="A0A914QN10"/>
<protein>
    <submittedName>
        <fullName evidence="6">BEACH domain-containing protein</fullName>
    </submittedName>
</protein>
<keyword evidence="5" id="KW-1185">Reference proteome</keyword>
<accession>A0A914QN10</accession>
<dbReference type="Pfam" id="PF14844">
    <property type="entry name" value="PH_BEACH"/>
    <property type="match status" value="1"/>
</dbReference>
<dbReference type="InterPro" id="IPR051944">
    <property type="entry name" value="BEACH_domain_protein"/>
</dbReference>
<evidence type="ECO:0000256" key="1">
    <source>
        <dbReference type="ARBA" id="ARBA00022574"/>
    </source>
</evidence>
<dbReference type="SUPFAM" id="SSF50729">
    <property type="entry name" value="PH domain-like"/>
    <property type="match status" value="1"/>
</dbReference>
<dbReference type="SUPFAM" id="SSF81837">
    <property type="entry name" value="BEACH domain"/>
    <property type="match status" value="1"/>
</dbReference>
<dbReference type="InterPro" id="IPR011993">
    <property type="entry name" value="PH-like_dom_sf"/>
</dbReference>
<dbReference type="InterPro" id="IPR023362">
    <property type="entry name" value="PH-BEACH_dom"/>
</dbReference>
<keyword evidence="1" id="KW-0853">WD repeat</keyword>